<organism evidence="27 28">
    <name type="scientific">Iris pallida</name>
    <name type="common">Sweet iris</name>
    <dbReference type="NCBI Taxonomy" id="29817"/>
    <lineage>
        <taxon>Eukaryota</taxon>
        <taxon>Viridiplantae</taxon>
        <taxon>Streptophyta</taxon>
        <taxon>Embryophyta</taxon>
        <taxon>Tracheophyta</taxon>
        <taxon>Spermatophyta</taxon>
        <taxon>Magnoliopsida</taxon>
        <taxon>Liliopsida</taxon>
        <taxon>Asparagales</taxon>
        <taxon>Iridaceae</taxon>
        <taxon>Iridoideae</taxon>
        <taxon>Irideae</taxon>
        <taxon>Iris</taxon>
    </lineage>
</organism>
<dbReference type="GO" id="GO:0005737">
    <property type="term" value="C:cytoplasm"/>
    <property type="evidence" value="ECO:0007669"/>
    <property type="project" value="TreeGrafter"/>
</dbReference>
<dbReference type="SMART" id="SM00535">
    <property type="entry name" value="RIBOc"/>
    <property type="match status" value="2"/>
</dbReference>
<feature type="region of interest" description="Disordered" evidence="21">
    <location>
        <begin position="1"/>
        <end position="25"/>
    </location>
</feature>
<dbReference type="Gene3D" id="1.10.1520.10">
    <property type="entry name" value="Ribonuclease III domain"/>
    <property type="match status" value="2"/>
</dbReference>
<proteinExistence type="inferred from homology"/>
<keyword evidence="13" id="KW-0460">Magnesium</keyword>
<dbReference type="GO" id="GO:0004386">
    <property type="term" value="F:helicase activity"/>
    <property type="evidence" value="ECO:0007669"/>
    <property type="project" value="UniProtKB-KW"/>
</dbReference>
<evidence type="ECO:0000256" key="17">
    <source>
        <dbReference type="ARBA" id="ARBA00023242"/>
    </source>
</evidence>
<comment type="function">
    <text evidence="19">Probably involved in the RNA silencing pathway. May cleave double-stranded RNA to produce short 21-24 nucleotides (nt) RNAs which target the selective destruction of complementary RNAs.</text>
</comment>
<accession>A0AAX6HUR1</accession>
<dbReference type="SUPFAM" id="SSF69065">
    <property type="entry name" value="RNase III domain-like"/>
    <property type="match status" value="2"/>
</dbReference>
<dbReference type="PANTHER" id="PTHR14950:SF46">
    <property type="entry name" value="ENDORIBONUCLEASE DICER HOMOLOG 3"/>
    <property type="match status" value="1"/>
</dbReference>
<dbReference type="GO" id="GO:0005524">
    <property type="term" value="F:ATP binding"/>
    <property type="evidence" value="ECO:0007669"/>
    <property type="project" value="UniProtKB-KW"/>
</dbReference>
<dbReference type="InterPro" id="IPR005034">
    <property type="entry name" value="Dicer_dimerisation"/>
</dbReference>
<keyword evidence="8" id="KW-0547">Nucleotide-binding</keyword>
<comment type="cofactor">
    <cofactor evidence="1">
        <name>Mn(2+)</name>
        <dbReference type="ChEBI" id="CHEBI:29035"/>
    </cofactor>
</comment>
<dbReference type="SUPFAM" id="SSF52540">
    <property type="entry name" value="P-loop containing nucleoside triphosphate hydrolases"/>
    <property type="match status" value="1"/>
</dbReference>
<evidence type="ECO:0000256" key="18">
    <source>
        <dbReference type="ARBA" id="ARBA00035116"/>
    </source>
</evidence>
<dbReference type="Gene3D" id="3.40.50.300">
    <property type="entry name" value="P-loop containing nucleotide triphosphate hydrolases"/>
    <property type="match status" value="2"/>
</dbReference>
<name>A0AAX6HUR1_IRIPA</name>
<dbReference type="FunFam" id="3.30.160.380:FF:000001">
    <property type="entry name" value="Endoribonuclease dicer-like 1"/>
    <property type="match status" value="1"/>
</dbReference>
<evidence type="ECO:0000256" key="14">
    <source>
        <dbReference type="ARBA" id="ARBA00022884"/>
    </source>
</evidence>
<dbReference type="InterPro" id="IPR036389">
    <property type="entry name" value="RNase_III_sf"/>
</dbReference>
<dbReference type="Pfam" id="PF03368">
    <property type="entry name" value="Dicer_dimer"/>
    <property type="match status" value="1"/>
</dbReference>
<dbReference type="FunFam" id="3.40.50.300:FF:000705">
    <property type="entry name" value="Endoribonuclease dicer-like protein"/>
    <property type="match status" value="1"/>
</dbReference>
<feature type="domain" description="Helicase ATP-binding" evidence="24">
    <location>
        <begin position="48"/>
        <end position="223"/>
    </location>
</feature>
<evidence type="ECO:0000313" key="28">
    <source>
        <dbReference type="Proteomes" id="UP001140949"/>
    </source>
</evidence>
<dbReference type="PROSITE" id="PS50821">
    <property type="entry name" value="PAZ"/>
    <property type="match status" value="1"/>
</dbReference>
<evidence type="ECO:0000256" key="2">
    <source>
        <dbReference type="ARBA" id="ARBA00001946"/>
    </source>
</evidence>
<dbReference type="FunFam" id="1.10.1520.10:FF:000008">
    <property type="entry name" value="Dicer-like 104"/>
    <property type="match status" value="1"/>
</dbReference>
<evidence type="ECO:0000256" key="15">
    <source>
        <dbReference type="ARBA" id="ARBA00023158"/>
    </source>
</evidence>
<dbReference type="EMBL" id="JANAVB010006798">
    <property type="protein sequence ID" value="KAJ6844005.1"/>
    <property type="molecule type" value="Genomic_DNA"/>
</dbReference>
<keyword evidence="5" id="KW-0540">Nuclease</keyword>
<dbReference type="Pfam" id="PF00636">
    <property type="entry name" value="Ribonuclease_3"/>
    <property type="match status" value="2"/>
</dbReference>
<keyword evidence="28" id="KW-1185">Reference proteome</keyword>
<dbReference type="GO" id="GO:0003723">
    <property type="term" value="F:RNA binding"/>
    <property type="evidence" value="ECO:0007669"/>
    <property type="project" value="UniProtKB-UniRule"/>
</dbReference>
<dbReference type="Pfam" id="PF00271">
    <property type="entry name" value="Helicase_C"/>
    <property type="match status" value="1"/>
</dbReference>
<dbReference type="GO" id="GO:0003677">
    <property type="term" value="F:DNA binding"/>
    <property type="evidence" value="ECO:0007669"/>
    <property type="project" value="InterPro"/>
</dbReference>
<dbReference type="GO" id="GO:0004525">
    <property type="term" value="F:ribonuclease III activity"/>
    <property type="evidence" value="ECO:0007669"/>
    <property type="project" value="InterPro"/>
</dbReference>
<dbReference type="SUPFAM" id="SSF101690">
    <property type="entry name" value="PAZ domain"/>
    <property type="match status" value="1"/>
</dbReference>
<dbReference type="Gene3D" id="2.170.260.10">
    <property type="entry name" value="paz domain"/>
    <property type="match status" value="1"/>
</dbReference>
<keyword evidence="15" id="KW-0943">RNA-mediated gene silencing</keyword>
<dbReference type="Pfam" id="PF02170">
    <property type="entry name" value="PAZ"/>
    <property type="match status" value="1"/>
</dbReference>
<keyword evidence="17" id="KW-0539">Nucleus</keyword>
<dbReference type="InterPro" id="IPR006935">
    <property type="entry name" value="Helicase/UvrB_N"/>
</dbReference>
<keyword evidence="11" id="KW-0347">Helicase</keyword>
<dbReference type="GO" id="GO:0046872">
    <property type="term" value="F:metal ion binding"/>
    <property type="evidence" value="ECO:0007669"/>
    <property type="project" value="UniProtKB-KW"/>
</dbReference>
<dbReference type="Proteomes" id="UP001140949">
    <property type="component" value="Unassembled WGS sequence"/>
</dbReference>
<dbReference type="InterPro" id="IPR001650">
    <property type="entry name" value="Helicase_C-like"/>
</dbReference>
<keyword evidence="16" id="KW-0464">Manganese</keyword>
<dbReference type="SMART" id="SM00487">
    <property type="entry name" value="DEXDc"/>
    <property type="match status" value="1"/>
</dbReference>
<feature type="domain" description="PAZ" evidence="23">
    <location>
        <begin position="876"/>
        <end position="998"/>
    </location>
</feature>
<comment type="subunit">
    <text evidence="4">May interact with ARGONAUTE1 or PINHEAD through their common PAZ domains.</text>
</comment>
<comment type="subcellular location">
    <subcellularLocation>
        <location evidence="3">Nucleus</location>
    </subcellularLocation>
</comment>
<dbReference type="PROSITE" id="PS51192">
    <property type="entry name" value="HELICASE_ATP_BIND_1"/>
    <property type="match status" value="1"/>
</dbReference>
<dbReference type="InterPro" id="IPR014001">
    <property type="entry name" value="Helicase_ATP-bd"/>
</dbReference>
<evidence type="ECO:0000256" key="11">
    <source>
        <dbReference type="ARBA" id="ARBA00022806"/>
    </source>
</evidence>
<comment type="similarity">
    <text evidence="18 20">Belongs to the helicase family. Dicer subfamily.</text>
</comment>
<evidence type="ECO:0000259" key="23">
    <source>
        <dbReference type="PROSITE" id="PS50821"/>
    </source>
</evidence>
<dbReference type="PROSITE" id="PS50142">
    <property type="entry name" value="RNASE_3_2"/>
    <property type="match status" value="2"/>
</dbReference>
<keyword evidence="12" id="KW-0067">ATP-binding</keyword>
<evidence type="ECO:0000256" key="7">
    <source>
        <dbReference type="ARBA" id="ARBA00022737"/>
    </source>
</evidence>
<evidence type="ECO:0000256" key="13">
    <source>
        <dbReference type="ARBA" id="ARBA00022842"/>
    </source>
</evidence>
<dbReference type="PROSITE" id="PS00517">
    <property type="entry name" value="RNASE_3_1"/>
    <property type="match status" value="1"/>
</dbReference>
<feature type="domain" description="Dicer dsRNA-binding fold" evidence="26">
    <location>
        <begin position="581"/>
        <end position="671"/>
    </location>
</feature>
<dbReference type="PROSITE" id="PS51194">
    <property type="entry name" value="HELICASE_CTER"/>
    <property type="match status" value="1"/>
</dbReference>
<dbReference type="CDD" id="cd18034">
    <property type="entry name" value="DEXHc_dicer"/>
    <property type="match status" value="1"/>
</dbReference>
<comment type="cofactor">
    <cofactor evidence="2">
        <name>Mg(2+)</name>
        <dbReference type="ChEBI" id="CHEBI:18420"/>
    </cofactor>
</comment>
<keyword evidence="7" id="KW-0677">Repeat</keyword>
<evidence type="ECO:0000259" key="24">
    <source>
        <dbReference type="PROSITE" id="PS51192"/>
    </source>
</evidence>
<comment type="caution">
    <text evidence="27">The sequence shown here is derived from an EMBL/GenBank/DDBJ whole genome shotgun (WGS) entry which is preliminary data.</text>
</comment>
<evidence type="ECO:0000256" key="4">
    <source>
        <dbReference type="ARBA" id="ARBA00011499"/>
    </source>
</evidence>
<dbReference type="FunFam" id="1.10.1520.10:FF:000004">
    <property type="entry name" value="Endoribonuclease dicer-like 1"/>
    <property type="match status" value="1"/>
</dbReference>
<evidence type="ECO:0000256" key="6">
    <source>
        <dbReference type="ARBA" id="ARBA00022723"/>
    </source>
</evidence>
<evidence type="ECO:0000256" key="20">
    <source>
        <dbReference type="PROSITE-ProRule" id="PRU00657"/>
    </source>
</evidence>
<evidence type="ECO:0000256" key="12">
    <source>
        <dbReference type="ARBA" id="ARBA00022840"/>
    </source>
</evidence>
<evidence type="ECO:0000256" key="21">
    <source>
        <dbReference type="SAM" id="MobiDB-lite"/>
    </source>
</evidence>
<evidence type="ECO:0000259" key="26">
    <source>
        <dbReference type="PROSITE" id="PS51327"/>
    </source>
</evidence>
<evidence type="ECO:0000256" key="9">
    <source>
        <dbReference type="ARBA" id="ARBA00022759"/>
    </source>
</evidence>
<evidence type="ECO:0000256" key="1">
    <source>
        <dbReference type="ARBA" id="ARBA00001936"/>
    </source>
</evidence>
<reference evidence="27" key="2">
    <citation type="submission" date="2023-04" db="EMBL/GenBank/DDBJ databases">
        <authorList>
            <person name="Bruccoleri R.E."/>
            <person name="Oakeley E.J."/>
            <person name="Faust A.-M."/>
            <person name="Dessus-Babus S."/>
            <person name="Altorfer M."/>
            <person name="Burckhardt D."/>
            <person name="Oertli M."/>
            <person name="Naumann U."/>
            <person name="Petersen F."/>
            <person name="Wong J."/>
        </authorList>
    </citation>
    <scope>NUCLEOTIDE SEQUENCE</scope>
    <source>
        <strain evidence="27">GSM-AAB239-AS_SAM_17_03QT</strain>
        <tissue evidence="27">Leaf</tissue>
    </source>
</reference>
<evidence type="ECO:0000256" key="5">
    <source>
        <dbReference type="ARBA" id="ARBA00022722"/>
    </source>
</evidence>
<dbReference type="CDD" id="cd18802">
    <property type="entry name" value="SF2_C_dicer"/>
    <property type="match status" value="1"/>
</dbReference>
<feature type="compositionally biased region" description="Polar residues" evidence="21">
    <location>
        <begin position="1"/>
        <end position="10"/>
    </location>
</feature>
<dbReference type="InterPro" id="IPR036085">
    <property type="entry name" value="PAZ_dom_sf"/>
</dbReference>
<dbReference type="InterPro" id="IPR038248">
    <property type="entry name" value="Dicer_dimer_sf"/>
</dbReference>
<protein>
    <submittedName>
        <fullName evidence="27">Endoribonuclease Dicer-like protein 3a</fullName>
    </submittedName>
</protein>
<sequence>MASPMLQTPEKQLKRPPPVSGDDDYAMETKKRRLSTDAFTPRSYQVTIYEEALRRNTIAVLDTGSGKTVIAVMLIKEFSRAFVDGDRRRLILFLAPTVHLVEQQYEVIKIHTGFDTMSYHGAKGVDNWNREKWEEEASSYAVMVMTPQILLDALRKAFLTLDIIRLIIFDECHRATGSHPYTRIMKEFYHKSLQKPAIFGMTASPLVRKGVSSETDCEDQLSELESILDSKIYTVADRREMERIVPAAKEVNRYYDPMMSIHEDLKTNLGSLLANFDALMTSIESPLYKFRDAEEVLNKSRKDSSSWHGKICHCLDDLGLICANEAAKICLDSLHLPYYANGGDLSSDAILQCNTFLEEAKHTIEDGLKEGYEELLNTELGCLESTQLGYISPKLFVLLQLLNTFGSDQVRCLIFVERIITARVIERLIKKISYLSHLQVSYLTGGSSSPEALTPKLQKATLEQFRSGKINVLFTTNVAEEGLHVPECSCVIRFDLPKTVCSYVQSRGRARQAGSHYIVMLERGNIQQRDLLFNIIKSKHSMMDTASHRECVSLIPKLLDFEKTEAYYVESTGARVTADSSVNLIYQYCGKLPSDKYYTPRPVFDFTTCDGSCECSLTLPPNAAFQTIVGPLSQSNNKAKQLVCLDACKRLHQLGALNDHLLPVVEEESLETGPIKKKEKSIAGAGSTKRKELHGTTKVCALSGSWMHQKTGVTLQGYKLTFSCDRVDQKYSNFVLLMDTTLDKDVSSLDIDLYLVEKMVKASVSPCGPIELNAEQVEKAKRFQELFFNGLFGKLFKGSKSSGTPRKFLLEEDDCSLWTTSNMYMLLPLESTHTPNQDTISINWKGISACAHVVEFLSSAVVSGSNLVQNGCSNSDAIHFANKSTKLQSLKDMVVIAVHTGKLYSVIDVVDGSSADSPFDVPEFATYSEYFKAKYDIVLQHPGQPLLHLKHGHNPHNLLSSKLYDEGRASKKVHEVGESMKKPRNDVNMPPELLAHIDVPLDVLKSLYLLPSLMHRMESLMLASQLRKEIAFHPADSCISTSLILEAITTLRCCEDFCLERLELLGDSVLKYAVSCHLYLKFPEKHEGQLSSRRSRTVSNATLHKLGINRNVQGYIRDAPFDPRRWVAPGQLSNRPAPCKCGVDSSKLPCKTIEITEDKSIVIGKACDEGHRWICSKTISDCVEALIGAYYVGGGLTAALAVLKWLGIDTELESEMVGKAMTTSVSFWSCVPRSDDMEILEKKLRYEFAIKGLLLEAITHASEIGTSYCYQRLEFLGDAVLDLLITWHLFQTHTTIDPGVLTDLRSASVNNERFAKCAVKHKLQHHLQHSSGLLVEQITEYVKKLEELQEDECPLVSNASSKGYKVLADIVESIAGAILIDTRLNLHKVWEVFEPLLAPIVSPDSLELPPLRELFELCSHLGYFLNTKCMMEGDIAHVELSVQLENLLLVRNARDKNKKAAKGQAAFLLLKDLEKEGFSRKSKQNEEKVADDSSGATDVIISMPQKDNSLVESNKTSHMEIDTPVALKVQKKKGGPRTALFQLCQRLQWPMPRFEPEERKLSAEAAIGIEGKNGLQRFVSSITLHLPNSIPIKLKGDMQPDKKTSQDSAAMVMLYELQKQGRCSVIEV</sequence>
<dbReference type="InterPro" id="IPR003100">
    <property type="entry name" value="PAZ_dom"/>
</dbReference>
<dbReference type="Gene3D" id="3.30.160.20">
    <property type="match status" value="1"/>
</dbReference>
<evidence type="ECO:0000256" key="16">
    <source>
        <dbReference type="ARBA" id="ARBA00023211"/>
    </source>
</evidence>
<dbReference type="PANTHER" id="PTHR14950">
    <property type="entry name" value="DICER-RELATED"/>
    <property type="match status" value="1"/>
</dbReference>
<dbReference type="CDD" id="cd00593">
    <property type="entry name" value="RIBOc"/>
    <property type="match status" value="2"/>
</dbReference>
<keyword evidence="9" id="KW-0255">Endonuclease</keyword>
<dbReference type="SUPFAM" id="SSF54768">
    <property type="entry name" value="dsRNA-binding domain-like"/>
    <property type="match status" value="1"/>
</dbReference>
<dbReference type="InterPro" id="IPR027417">
    <property type="entry name" value="P-loop_NTPase"/>
</dbReference>
<dbReference type="Pfam" id="PF04851">
    <property type="entry name" value="ResIII"/>
    <property type="match status" value="1"/>
</dbReference>
<reference evidence="27" key="1">
    <citation type="journal article" date="2023" name="GigaByte">
        <title>Genome assembly of the bearded iris, Iris pallida Lam.</title>
        <authorList>
            <person name="Bruccoleri R.E."/>
            <person name="Oakeley E.J."/>
            <person name="Faust A.M.E."/>
            <person name="Altorfer M."/>
            <person name="Dessus-Babus S."/>
            <person name="Burckhardt D."/>
            <person name="Oertli M."/>
            <person name="Naumann U."/>
            <person name="Petersen F."/>
            <person name="Wong J."/>
        </authorList>
    </citation>
    <scope>NUCLEOTIDE SEQUENCE</scope>
    <source>
        <strain evidence="27">GSM-AAB239-AS_SAM_17_03QT</strain>
    </source>
</reference>
<evidence type="ECO:0000256" key="8">
    <source>
        <dbReference type="ARBA" id="ARBA00022741"/>
    </source>
</evidence>
<dbReference type="SMART" id="SM00949">
    <property type="entry name" value="PAZ"/>
    <property type="match status" value="1"/>
</dbReference>
<evidence type="ECO:0000256" key="10">
    <source>
        <dbReference type="ARBA" id="ARBA00022801"/>
    </source>
</evidence>
<evidence type="ECO:0000256" key="3">
    <source>
        <dbReference type="ARBA" id="ARBA00004123"/>
    </source>
</evidence>
<dbReference type="FunFam" id="3.40.50.300:FF:000420">
    <property type="entry name" value="Endoribonuclease dicer-like 1"/>
    <property type="match status" value="1"/>
</dbReference>
<feature type="domain" description="Helicase C-terminal" evidence="25">
    <location>
        <begin position="397"/>
        <end position="553"/>
    </location>
</feature>
<dbReference type="GO" id="GO:0005634">
    <property type="term" value="C:nucleus"/>
    <property type="evidence" value="ECO:0007669"/>
    <property type="project" value="UniProtKB-SubCell"/>
</dbReference>
<keyword evidence="10" id="KW-0378">Hydrolase</keyword>
<dbReference type="InterPro" id="IPR000999">
    <property type="entry name" value="RNase_III_dom"/>
</dbReference>
<evidence type="ECO:0000259" key="22">
    <source>
        <dbReference type="PROSITE" id="PS50142"/>
    </source>
</evidence>
<evidence type="ECO:0000313" key="27">
    <source>
        <dbReference type="EMBL" id="KAJ6844005.1"/>
    </source>
</evidence>
<evidence type="ECO:0000259" key="25">
    <source>
        <dbReference type="PROSITE" id="PS51194"/>
    </source>
</evidence>
<gene>
    <name evidence="27" type="ORF">M6B38_294535</name>
</gene>
<feature type="domain" description="RNase III" evidence="22">
    <location>
        <begin position="1023"/>
        <end position="1195"/>
    </location>
</feature>
<keyword evidence="14 20" id="KW-0694">RNA-binding</keyword>
<dbReference type="Gene3D" id="3.30.160.380">
    <property type="entry name" value="Dicer dimerisation domain"/>
    <property type="match status" value="1"/>
</dbReference>
<evidence type="ECO:0000256" key="19">
    <source>
        <dbReference type="ARBA" id="ARBA00056187"/>
    </source>
</evidence>
<dbReference type="PROSITE" id="PS51327">
    <property type="entry name" value="DICER_DSRBF"/>
    <property type="match status" value="1"/>
</dbReference>
<dbReference type="SMART" id="SM00490">
    <property type="entry name" value="HELICc"/>
    <property type="match status" value="1"/>
</dbReference>
<feature type="domain" description="RNase III" evidence="22">
    <location>
        <begin position="1237"/>
        <end position="1383"/>
    </location>
</feature>
<dbReference type="GO" id="GO:0010267">
    <property type="term" value="P:ta-siRNA processing"/>
    <property type="evidence" value="ECO:0007669"/>
    <property type="project" value="UniProtKB-ARBA"/>
</dbReference>
<keyword evidence="6" id="KW-0479">Metal-binding</keyword>